<name>A0ABR4BCA2_9LECA</name>
<feature type="region of interest" description="Disordered" evidence="1">
    <location>
        <begin position="91"/>
        <end position="115"/>
    </location>
</feature>
<evidence type="ECO:0000313" key="2">
    <source>
        <dbReference type="EMBL" id="KAL2055469.1"/>
    </source>
</evidence>
<evidence type="ECO:0000313" key="3">
    <source>
        <dbReference type="Proteomes" id="UP001590951"/>
    </source>
</evidence>
<dbReference type="EMBL" id="JBHFEH010000011">
    <property type="protein sequence ID" value="KAL2055469.1"/>
    <property type="molecule type" value="Genomic_DNA"/>
</dbReference>
<protein>
    <submittedName>
        <fullName evidence="2">Uncharacterized protein</fullName>
    </submittedName>
</protein>
<sequence length="115" mass="12974">MVWFSPSLKSTKILKPKSSPRLARSNFASNLRPLKWFTGLRLHLDRVIQLEHARRWINLESIGPVTYLQSTGVMAASTTLHPGNVVASLYSPLKERSERNSTLPSTDIHDHEGAR</sequence>
<dbReference type="Proteomes" id="UP001590951">
    <property type="component" value="Unassembled WGS sequence"/>
</dbReference>
<keyword evidence="3" id="KW-1185">Reference proteome</keyword>
<reference evidence="2 3" key="1">
    <citation type="submission" date="2024-09" db="EMBL/GenBank/DDBJ databases">
        <title>Rethinking Asexuality: The Enigmatic Case of Functional Sexual Genes in Lepraria (Stereocaulaceae).</title>
        <authorList>
            <person name="Doellman M."/>
            <person name="Sun Y."/>
            <person name="Barcenas-Pena A."/>
            <person name="Lumbsch H.T."/>
            <person name="Grewe F."/>
        </authorList>
    </citation>
    <scope>NUCLEOTIDE SEQUENCE [LARGE SCALE GENOMIC DNA]</scope>
    <source>
        <strain evidence="2 3">Grewe 0041</strain>
    </source>
</reference>
<evidence type="ECO:0000256" key="1">
    <source>
        <dbReference type="SAM" id="MobiDB-lite"/>
    </source>
</evidence>
<gene>
    <name evidence="2" type="ORF">ABVK25_004277</name>
</gene>
<accession>A0ABR4BCA2</accession>
<comment type="caution">
    <text evidence="2">The sequence shown here is derived from an EMBL/GenBank/DDBJ whole genome shotgun (WGS) entry which is preliminary data.</text>
</comment>
<proteinExistence type="predicted"/>
<organism evidence="2 3">
    <name type="scientific">Lepraria finkii</name>
    <dbReference type="NCBI Taxonomy" id="1340010"/>
    <lineage>
        <taxon>Eukaryota</taxon>
        <taxon>Fungi</taxon>
        <taxon>Dikarya</taxon>
        <taxon>Ascomycota</taxon>
        <taxon>Pezizomycotina</taxon>
        <taxon>Lecanoromycetes</taxon>
        <taxon>OSLEUM clade</taxon>
        <taxon>Lecanoromycetidae</taxon>
        <taxon>Lecanorales</taxon>
        <taxon>Lecanorineae</taxon>
        <taxon>Stereocaulaceae</taxon>
        <taxon>Lepraria</taxon>
    </lineage>
</organism>